<comment type="caution">
    <text evidence="2">The sequence shown here is derived from an EMBL/GenBank/DDBJ whole genome shotgun (WGS) entry which is preliminary data.</text>
</comment>
<evidence type="ECO:0000256" key="1">
    <source>
        <dbReference type="SAM" id="SignalP"/>
    </source>
</evidence>
<name>A0A2T2XWR9_9ENTR</name>
<protein>
    <recommendedName>
        <fullName evidence="4">Type 1 fimbrial protein</fullName>
    </recommendedName>
</protein>
<dbReference type="Proteomes" id="UP000240892">
    <property type="component" value="Unassembled WGS sequence"/>
</dbReference>
<gene>
    <name evidence="2" type="ORF">C8256_21575</name>
</gene>
<reference evidence="2 3" key="1">
    <citation type="submission" date="2018-03" db="EMBL/GenBank/DDBJ databases">
        <title>First report of an OXA-48+CTX-M-M-producing Kluyvera ascorbata clone recovered from patients admitted in a University Hospital in Madrid, Spain.</title>
        <authorList>
            <person name="Hernandez-Garcia M."/>
            <person name="Leon-Sampedro R."/>
            <person name="Perez-Viso B."/>
            <person name="Morosini M.I."/>
            <person name="Lopez-Fresnena N."/>
            <person name="Coque T.M."/>
            <person name="Bonten M."/>
            <person name="Malhotra-Kumar S."/>
            <person name="Ruiz-Garbajosa P."/>
            <person name="Canton R."/>
        </authorList>
    </citation>
    <scope>NUCLEOTIDE SEQUENCE [LARGE SCALE GENOMIC DNA]</scope>
    <source>
        <strain evidence="2 3">KA2</strain>
    </source>
</reference>
<keyword evidence="1" id="KW-0732">Signal</keyword>
<evidence type="ECO:0000313" key="2">
    <source>
        <dbReference type="EMBL" id="PSR44753.1"/>
    </source>
</evidence>
<feature type="chain" id="PRO_5015748015" description="Type 1 fimbrial protein" evidence="1">
    <location>
        <begin position="23"/>
        <end position="102"/>
    </location>
</feature>
<feature type="signal peptide" evidence="1">
    <location>
        <begin position="1"/>
        <end position="22"/>
    </location>
</feature>
<proteinExistence type="predicted"/>
<dbReference type="AlphaFoldDB" id="A0A2T2XWR9"/>
<accession>A0A2T2XWR9</accession>
<evidence type="ECO:0000313" key="3">
    <source>
        <dbReference type="Proteomes" id="UP000240892"/>
    </source>
</evidence>
<organism evidence="2 3">
    <name type="scientific">Kluyvera genomosp. 2</name>
    <dbReference type="NCBI Taxonomy" id="2774054"/>
    <lineage>
        <taxon>Bacteria</taxon>
        <taxon>Pseudomonadati</taxon>
        <taxon>Pseudomonadota</taxon>
        <taxon>Gammaproteobacteria</taxon>
        <taxon>Enterobacterales</taxon>
        <taxon>Enterobacteriaceae</taxon>
        <taxon>Kluyvera</taxon>
    </lineage>
</organism>
<evidence type="ECO:0008006" key="4">
    <source>
        <dbReference type="Google" id="ProtNLM"/>
    </source>
</evidence>
<dbReference type="EMBL" id="PYHO01000024">
    <property type="protein sequence ID" value="PSR44753.1"/>
    <property type="molecule type" value="Genomic_DNA"/>
</dbReference>
<keyword evidence="3" id="KW-1185">Reference proteome</keyword>
<sequence length="102" mass="10724">MKTARMLCLALAGLTFAGIAQAEKGASSGRIHFVGQIVEGGCGVTAAREGLEIACYRSGEHRVQQVALTASADTPLMRSVGTVSHRTLPGDPQLQEVVIQYL</sequence>
<dbReference type="RefSeq" id="WP_106930274.1">
    <property type="nucleotide sequence ID" value="NZ_CABMMU010000024.1"/>
</dbReference>